<feature type="transmembrane region" description="Helical" evidence="5">
    <location>
        <begin position="20"/>
        <end position="38"/>
    </location>
</feature>
<dbReference type="EMBL" id="JTDW01000005">
    <property type="protein sequence ID" value="KJD35651.1"/>
    <property type="molecule type" value="Genomic_DNA"/>
</dbReference>
<dbReference type="GO" id="GO:0016491">
    <property type="term" value="F:oxidoreductase activity"/>
    <property type="evidence" value="ECO:0007669"/>
    <property type="project" value="InterPro"/>
</dbReference>
<feature type="transmembrane region" description="Helical" evidence="5">
    <location>
        <begin position="153"/>
        <end position="177"/>
    </location>
</feature>
<proteinExistence type="predicted"/>
<accession>A0A0D7W954</accession>
<keyword evidence="8" id="KW-1185">Reference proteome</keyword>
<feature type="transmembrane region" description="Helical" evidence="5">
    <location>
        <begin position="88"/>
        <end position="108"/>
    </location>
</feature>
<dbReference type="OrthoDB" id="9770329at2"/>
<evidence type="ECO:0000256" key="3">
    <source>
        <dbReference type="ARBA" id="ARBA00022989"/>
    </source>
</evidence>
<reference evidence="7 8" key="1">
    <citation type="submission" date="2014-11" db="EMBL/GenBank/DDBJ databases">
        <title>Tamlana sedimentorum sp. nov., isolated from shallow sand sediments of the Sea of Japan.</title>
        <authorList>
            <person name="Romanenko L.A."/>
        </authorList>
    </citation>
    <scope>NUCLEOTIDE SEQUENCE [LARGE SCALE GENOMIC DNA]</scope>
    <source>
        <strain evidence="7 8">JCM 19808</strain>
    </source>
</reference>
<evidence type="ECO:0000256" key="1">
    <source>
        <dbReference type="ARBA" id="ARBA00004370"/>
    </source>
</evidence>
<dbReference type="STRING" id="1435349.PW52_07850"/>
<keyword evidence="2 5" id="KW-0812">Transmembrane</keyword>
<dbReference type="InterPro" id="IPR006694">
    <property type="entry name" value="Fatty_acid_hydroxylase"/>
</dbReference>
<dbReference type="GO" id="GO:0005506">
    <property type="term" value="F:iron ion binding"/>
    <property type="evidence" value="ECO:0007669"/>
    <property type="project" value="InterPro"/>
</dbReference>
<evidence type="ECO:0000256" key="4">
    <source>
        <dbReference type="ARBA" id="ARBA00023136"/>
    </source>
</evidence>
<organism evidence="7 8">
    <name type="scientific">Neotamlana sedimentorum</name>
    <dbReference type="NCBI Taxonomy" id="1435349"/>
    <lineage>
        <taxon>Bacteria</taxon>
        <taxon>Pseudomonadati</taxon>
        <taxon>Bacteroidota</taxon>
        <taxon>Flavobacteriia</taxon>
        <taxon>Flavobacteriales</taxon>
        <taxon>Flavobacteriaceae</taxon>
        <taxon>Neotamlana</taxon>
    </lineage>
</organism>
<evidence type="ECO:0000313" key="8">
    <source>
        <dbReference type="Proteomes" id="UP000032578"/>
    </source>
</evidence>
<feature type="domain" description="Fatty acid hydroxylase" evidence="6">
    <location>
        <begin position="92"/>
        <end position="223"/>
    </location>
</feature>
<evidence type="ECO:0000313" key="7">
    <source>
        <dbReference type="EMBL" id="KJD35651.1"/>
    </source>
</evidence>
<evidence type="ECO:0000256" key="2">
    <source>
        <dbReference type="ARBA" id="ARBA00022692"/>
    </source>
</evidence>
<evidence type="ECO:0000256" key="5">
    <source>
        <dbReference type="SAM" id="Phobius"/>
    </source>
</evidence>
<keyword evidence="3 5" id="KW-1133">Transmembrane helix</keyword>
<gene>
    <name evidence="7" type="ORF">PW52_07850</name>
</gene>
<dbReference type="GO" id="GO:0016020">
    <property type="term" value="C:membrane"/>
    <property type="evidence" value="ECO:0007669"/>
    <property type="project" value="UniProtKB-SubCell"/>
</dbReference>
<dbReference type="PATRIC" id="fig|1435349.4.peg.2555"/>
<dbReference type="PANTHER" id="PTHR11863">
    <property type="entry name" value="STEROL DESATURASE"/>
    <property type="match status" value="1"/>
</dbReference>
<sequence length="261" mass="29988">MQNLISDLPTPLEILTDPLSLIILGIYLILMVWEAIFPARQLPKVKFWKLKGLTFFTIFFFVASYLPLLTDPYLINFQLIDLSHLGVFTGSLIGLFVYELAVYAYHITMHKFDFLWRTFHQLHHSAERLDTYGALFHSPLDAIGFTLMGSLSLALFIGISPESITVVLLVINFLAFFQHANIKTPRWIGYIIQRPESHSIHHGKGIHKNNYADLPLIDMIFGTFQNPKNYQKETGFYDGASSRIKDMFLFKDVSNPLTNKK</sequence>
<dbReference type="RefSeq" id="WP_044632385.1">
    <property type="nucleotide sequence ID" value="NZ_JTDW01000005.1"/>
</dbReference>
<name>A0A0D7W954_9FLAO</name>
<feature type="transmembrane region" description="Helical" evidence="5">
    <location>
        <begin position="50"/>
        <end position="68"/>
    </location>
</feature>
<comment type="subcellular location">
    <subcellularLocation>
        <location evidence="1">Membrane</location>
    </subcellularLocation>
</comment>
<dbReference type="InterPro" id="IPR050307">
    <property type="entry name" value="Sterol_Desaturase_Related"/>
</dbReference>
<dbReference type="GO" id="GO:0008610">
    <property type="term" value="P:lipid biosynthetic process"/>
    <property type="evidence" value="ECO:0007669"/>
    <property type="project" value="InterPro"/>
</dbReference>
<dbReference type="Proteomes" id="UP000032578">
    <property type="component" value="Unassembled WGS sequence"/>
</dbReference>
<protein>
    <submittedName>
        <fullName evidence="7">Fatty acid hydroxylase</fullName>
    </submittedName>
</protein>
<dbReference type="AlphaFoldDB" id="A0A0D7W954"/>
<comment type="caution">
    <text evidence="7">The sequence shown here is derived from an EMBL/GenBank/DDBJ whole genome shotgun (WGS) entry which is preliminary data.</text>
</comment>
<keyword evidence="4 5" id="KW-0472">Membrane</keyword>
<dbReference type="Pfam" id="PF04116">
    <property type="entry name" value="FA_hydroxylase"/>
    <property type="match status" value="1"/>
</dbReference>
<evidence type="ECO:0000259" key="6">
    <source>
        <dbReference type="Pfam" id="PF04116"/>
    </source>
</evidence>